<dbReference type="Gene3D" id="2.60.40.2480">
    <property type="entry name" value="Periplasmic metal-binding protein Tp34-type"/>
    <property type="match status" value="1"/>
</dbReference>
<dbReference type="AlphaFoldDB" id="A0A2P8IFZ5"/>
<accession>A0A2P8IFZ5</accession>
<gene>
    <name evidence="4" type="ORF">B0I31_102351</name>
</gene>
<evidence type="ECO:0000313" key="4">
    <source>
        <dbReference type="EMBL" id="PSL57373.1"/>
    </source>
</evidence>
<dbReference type="InterPro" id="IPR038482">
    <property type="entry name" value="Tp34-type_sf"/>
</dbReference>
<comment type="caution">
    <text evidence="4">The sequence shown here is derived from an EMBL/GenBank/DDBJ whole genome shotgun (WGS) entry which is preliminary data.</text>
</comment>
<evidence type="ECO:0000313" key="5">
    <source>
        <dbReference type="Proteomes" id="UP000241118"/>
    </source>
</evidence>
<dbReference type="Proteomes" id="UP000241118">
    <property type="component" value="Unassembled WGS sequence"/>
</dbReference>
<dbReference type="Pfam" id="PF10634">
    <property type="entry name" value="Iron_transport"/>
    <property type="match status" value="1"/>
</dbReference>
<keyword evidence="5" id="KW-1185">Reference proteome</keyword>
<dbReference type="InterPro" id="IPR018470">
    <property type="entry name" value="Metal-bd_Tp34-typ"/>
</dbReference>
<name>A0A2P8IFZ5_SACCR</name>
<evidence type="ECO:0000256" key="1">
    <source>
        <dbReference type="ARBA" id="ARBA00010013"/>
    </source>
</evidence>
<keyword evidence="2" id="KW-0732">Signal</keyword>
<proteinExistence type="inferred from homology"/>
<organism evidence="4 5">
    <name type="scientific">Saccharothrix carnea</name>
    <dbReference type="NCBI Taxonomy" id="1280637"/>
    <lineage>
        <taxon>Bacteria</taxon>
        <taxon>Bacillati</taxon>
        <taxon>Actinomycetota</taxon>
        <taxon>Actinomycetes</taxon>
        <taxon>Pseudonocardiales</taxon>
        <taxon>Pseudonocardiaceae</taxon>
        <taxon>Saccharothrix</taxon>
    </lineage>
</organism>
<feature type="compositionally biased region" description="Basic residues" evidence="3">
    <location>
        <begin position="179"/>
        <end position="189"/>
    </location>
</feature>
<dbReference type="EMBL" id="PYAX01000002">
    <property type="protein sequence ID" value="PSL57373.1"/>
    <property type="molecule type" value="Genomic_DNA"/>
</dbReference>
<evidence type="ECO:0000256" key="2">
    <source>
        <dbReference type="ARBA" id="ARBA00022729"/>
    </source>
</evidence>
<sequence>MSTPGSTPPMAASNEADAAQLDVARAEGAAYRRALEAMRKKSGAVVKQAGQFIVALIQEDAEGVYAREDGHLVWHEVPEDANGHLEIAVADAGDGRFVPGLDITVTVSHDGRQVLNTRLPFLWHPFLHHYGANFVMPGEGNYDVQVHIDPPGFMRHDPVNGKRYGHPVEVSFLAVPFKPGRKPSPHAHPRAKDTPER</sequence>
<feature type="region of interest" description="Disordered" evidence="3">
    <location>
        <begin position="177"/>
        <end position="197"/>
    </location>
</feature>
<protein>
    <submittedName>
        <fullName evidence="4">Fe2+ transport protein</fullName>
    </submittedName>
</protein>
<reference evidence="4 5" key="1">
    <citation type="submission" date="2018-03" db="EMBL/GenBank/DDBJ databases">
        <title>Genomic Encyclopedia of Type Strains, Phase III (KMG-III): the genomes of soil and plant-associated and newly described type strains.</title>
        <authorList>
            <person name="Whitman W."/>
        </authorList>
    </citation>
    <scope>NUCLEOTIDE SEQUENCE [LARGE SCALE GENOMIC DNA]</scope>
    <source>
        <strain evidence="4 5">CGMCC 4.7097</strain>
    </source>
</reference>
<evidence type="ECO:0000256" key="3">
    <source>
        <dbReference type="SAM" id="MobiDB-lite"/>
    </source>
</evidence>
<dbReference type="RefSeq" id="WP_106614323.1">
    <property type="nucleotide sequence ID" value="NZ_PYAX01000002.1"/>
</dbReference>
<comment type="similarity">
    <text evidence="1">Belongs to the UPF0423 family.</text>
</comment>
<dbReference type="OrthoDB" id="1495621at2"/>